<evidence type="ECO:0000259" key="14">
    <source>
        <dbReference type="Pfam" id="PF00349"/>
    </source>
</evidence>
<evidence type="ECO:0000256" key="6">
    <source>
        <dbReference type="ARBA" id="ARBA00022777"/>
    </source>
</evidence>
<keyword evidence="4 12" id="KW-0808">Transferase</keyword>
<keyword evidence="6 12" id="KW-0418">Kinase</keyword>
<evidence type="ECO:0000256" key="8">
    <source>
        <dbReference type="ARBA" id="ARBA00023152"/>
    </source>
</evidence>
<comment type="catalytic activity">
    <reaction evidence="11">
        <text>D-glucose + ATP = D-glucose 6-phosphate + ADP + H(+)</text>
        <dbReference type="Rhea" id="RHEA:17825"/>
        <dbReference type="ChEBI" id="CHEBI:4167"/>
        <dbReference type="ChEBI" id="CHEBI:15378"/>
        <dbReference type="ChEBI" id="CHEBI:30616"/>
        <dbReference type="ChEBI" id="CHEBI:61548"/>
        <dbReference type="ChEBI" id="CHEBI:456216"/>
        <dbReference type="EC" id="2.7.1.1"/>
    </reaction>
    <physiologicalReaction direction="left-to-right" evidence="11">
        <dbReference type="Rhea" id="RHEA:17826"/>
    </physiologicalReaction>
</comment>
<sequence>MHKQSPSSEKLSTSDLIAMMGSTPRASITPRGSMMQKQVQGLSVDQVQEALLGLLADASDTVIQDIITPFVRPHEDYVRIQQLLLENMERGLNPATHDHAPVQMYPTYVRDVPNGGETGQSLALEFGSHHLRIELVTLENGTCNLDSKNGFISEKLLKTGTAEQLFDFLASFVHRFLKQRDLLNTAEPLPMGFTFAFPCRRLALNRAVLTHWTKSVHVEGVEGQEVVALLEAAFKKKGEINIVVDAVVNDTVGTLLSGAFEDPTCAIGIILSKGVNACYMERLDRVGTWDGDQDPPLQVVIDTEWYGFGSDGCLDFFMNEYDRDLDEHAKSPGKGTYEKMISGEHLGELVRLVLAKLRDCDIMFQDHWSEELNTRGRFYTKYISESLSEEDIRFVHTRHVWEDLHLPQASEIECRVLHHFRLVAAPDRSGRGAALAAAVAERIKGGNLDPPVPMVNNSDGASGGADEKPEETPLVTQPEVKASEAIVGAALKDNDADNA</sequence>
<dbReference type="SUPFAM" id="SSF53067">
    <property type="entry name" value="Actin-like ATPase domain"/>
    <property type="match status" value="2"/>
</dbReference>
<dbReference type="InterPro" id="IPR022672">
    <property type="entry name" value="Hexokinase_N"/>
</dbReference>
<evidence type="ECO:0000313" key="16">
    <source>
        <dbReference type="EMBL" id="WAR22328.1"/>
    </source>
</evidence>
<dbReference type="PRINTS" id="PR00475">
    <property type="entry name" value="HEXOKINASE"/>
</dbReference>
<evidence type="ECO:0000256" key="13">
    <source>
        <dbReference type="SAM" id="MobiDB-lite"/>
    </source>
</evidence>
<dbReference type="EMBL" id="CP111023">
    <property type="protein sequence ID" value="WAR22328.1"/>
    <property type="molecule type" value="Genomic_DNA"/>
</dbReference>
<evidence type="ECO:0000256" key="7">
    <source>
        <dbReference type="ARBA" id="ARBA00022840"/>
    </source>
</evidence>
<evidence type="ECO:0000256" key="1">
    <source>
        <dbReference type="ARBA" id="ARBA00004888"/>
    </source>
</evidence>
<dbReference type="Proteomes" id="UP001164746">
    <property type="component" value="Chromosome 12"/>
</dbReference>
<evidence type="ECO:0000256" key="9">
    <source>
        <dbReference type="ARBA" id="ARBA00044613"/>
    </source>
</evidence>
<protein>
    <recommendedName>
        <fullName evidence="12">Phosphotransferase</fullName>
        <ecNumber evidence="12">2.7.1.-</ecNumber>
    </recommendedName>
</protein>
<dbReference type="InterPro" id="IPR001312">
    <property type="entry name" value="Hexokinase"/>
</dbReference>
<dbReference type="PROSITE" id="PS51748">
    <property type="entry name" value="HEXOKINASE_2"/>
    <property type="match status" value="1"/>
</dbReference>
<dbReference type="PANTHER" id="PTHR19443">
    <property type="entry name" value="HEXOKINASE"/>
    <property type="match status" value="1"/>
</dbReference>
<comment type="catalytic activity">
    <reaction evidence="10">
        <text>D-fructose + ATP = D-fructose 6-phosphate + ADP + H(+)</text>
        <dbReference type="Rhea" id="RHEA:16125"/>
        <dbReference type="ChEBI" id="CHEBI:15378"/>
        <dbReference type="ChEBI" id="CHEBI:30616"/>
        <dbReference type="ChEBI" id="CHEBI:37721"/>
        <dbReference type="ChEBI" id="CHEBI:61527"/>
        <dbReference type="ChEBI" id="CHEBI:456216"/>
        <dbReference type="EC" id="2.7.1.1"/>
    </reaction>
    <physiologicalReaction direction="left-to-right" evidence="10">
        <dbReference type="Rhea" id="RHEA:16126"/>
    </physiologicalReaction>
</comment>
<dbReference type="InterPro" id="IPR043129">
    <property type="entry name" value="ATPase_NBD"/>
</dbReference>
<reference evidence="16" key="1">
    <citation type="submission" date="2022-11" db="EMBL/GenBank/DDBJ databases">
        <title>Centuries of genome instability and evolution in soft-shell clam transmissible cancer (bioRxiv).</title>
        <authorList>
            <person name="Hart S.F.M."/>
            <person name="Yonemitsu M.A."/>
            <person name="Giersch R.M."/>
            <person name="Beal B.F."/>
            <person name="Arriagada G."/>
            <person name="Davis B.W."/>
            <person name="Ostrander E.A."/>
            <person name="Goff S.P."/>
            <person name="Metzger M.J."/>
        </authorList>
    </citation>
    <scope>NUCLEOTIDE SEQUENCE</scope>
    <source>
        <strain evidence="16">MELC-2E11</strain>
        <tissue evidence="16">Siphon/mantle</tissue>
    </source>
</reference>
<evidence type="ECO:0000256" key="12">
    <source>
        <dbReference type="RuleBase" id="RU362007"/>
    </source>
</evidence>
<feature type="domain" description="Hexokinase N-terminal" evidence="14">
    <location>
        <begin position="63"/>
        <end position="260"/>
    </location>
</feature>
<keyword evidence="17" id="KW-1185">Reference proteome</keyword>
<evidence type="ECO:0000256" key="11">
    <source>
        <dbReference type="ARBA" id="ARBA00048160"/>
    </source>
</evidence>
<dbReference type="Gene3D" id="3.30.420.40">
    <property type="match status" value="1"/>
</dbReference>
<comment type="similarity">
    <text evidence="3 12">Belongs to the hexokinase family.</text>
</comment>
<proteinExistence type="inferred from homology"/>
<feature type="region of interest" description="Disordered" evidence="13">
    <location>
        <begin position="446"/>
        <end position="499"/>
    </location>
</feature>
<comment type="pathway">
    <text evidence="2">Carbohydrate metabolism; hexose metabolism.</text>
</comment>
<organism evidence="16 17">
    <name type="scientific">Mya arenaria</name>
    <name type="common">Soft-shell clam</name>
    <dbReference type="NCBI Taxonomy" id="6604"/>
    <lineage>
        <taxon>Eukaryota</taxon>
        <taxon>Metazoa</taxon>
        <taxon>Spiralia</taxon>
        <taxon>Lophotrochozoa</taxon>
        <taxon>Mollusca</taxon>
        <taxon>Bivalvia</taxon>
        <taxon>Autobranchia</taxon>
        <taxon>Heteroconchia</taxon>
        <taxon>Euheterodonta</taxon>
        <taxon>Imparidentia</taxon>
        <taxon>Neoheterodontei</taxon>
        <taxon>Myida</taxon>
        <taxon>Myoidea</taxon>
        <taxon>Myidae</taxon>
        <taxon>Mya</taxon>
    </lineage>
</organism>
<evidence type="ECO:0000259" key="15">
    <source>
        <dbReference type="Pfam" id="PF03727"/>
    </source>
</evidence>
<dbReference type="EC" id="2.7.1.-" evidence="12"/>
<comment type="pathway">
    <text evidence="1">Carbohydrate degradation; glycolysis; D-glyceraldehyde 3-phosphate and glycerone phosphate from D-glucose: step 1/4.</text>
</comment>
<feature type="domain" description="Hexokinase C-terminal" evidence="15">
    <location>
        <begin position="267"/>
        <end position="418"/>
    </location>
</feature>
<dbReference type="PANTHER" id="PTHR19443:SF16">
    <property type="entry name" value="HEXOKINASE TYPE 1-RELATED"/>
    <property type="match status" value="1"/>
</dbReference>
<gene>
    <name evidence="16" type="ORF">MAR_016302</name>
</gene>
<name>A0ABY7FNR1_MYAAR</name>
<evidence type="ECO:0000256" key="4">
    <source>
        <dbReference type="ARBA" id="ARBA00022679"/>
    </source>
</evidence>
<keyword evidence="7 12" id="KW-0067">ATP-binding</keyword>
<dbReference type="Gene3D" id="3.40.367.20">
    <property type="match status" value="1"/>
</dbReference>
<dbReference type="Pfam" id="PF00349">
    <property type="entry name" value="Hexokinase_1"/>
    <property type="match status" value="1"/>
</dbReference>
<keyword evidence="8 12" id="KW-0324">Glycolysis</keyword>
<evidence type="ECO:0000256" key="5">
    <source>
        <dbReference type="ARBA" id="ARBA00022741"/>
    </source>
</evidence>
<keyword evidence="5 12" id="KW-0547">Nucleotide-binding</keyword>
<dbReference type="Pfam" id="PF03727">
    <property type="entry name" value="Hexokinase_2"/>
    <property type="match status" value="1"/>
</dbReference>
<evidence type="ECO:0000256" key="2">
    <source>
        <dbReference type="ARBA" id="ARBA00005028"/>
    </source>
</evidence>
<comment type="catalytic activity">
    <reaction evidence="9">
        <text>a D-hexose + ATP = a D-hexose 6-phosphate + ADP + H(+)</text>
        <dbReference type="Rhea" id="RHEA:22740"/>
        <dbReference type="ChEBI" id="CHEBI:4194"/>
        <dbReference type="ChEBI" id="CHEBI:15378"/>
        <dbReference type="ChEBI" id="CHEBI:30616"/>
        <dbReference type="ChEBI" id="CHEBI:229467"/>
        <dbReference type="ChEBI" id="CHEBI:456216"/>
        <dbReference type="EC" id="2.7.1.1"/>
    </reaction>
    <physiologicalReaction direction="left-to-right" evidence="9">
        <dbReference type="Rhea" id="RHEA:22741"/>
    </physiologicalReaction>
</comment>
<dbReference type="InterPro" id="IPR022673">
    <property type="entry name" value="Hexokinase_C"/>
</dbReference>
<evidence type="ECO:0000256" key="3">
    <source>
        <dbReference type="ARBA" id="ARBA00009225"/>
    </source>
</evidence>
<accession>A0ABY7FNR1</accession>
<evidence type="ECO:0000313" key="17">
    <source>
        <dbReference type="Proteomes" id="UP001164746"/>
    </source>
</evidence>
<evidence type="ECO:0000256" key="10">
    <source>
        <dbReference type="ARBA" id="ARBA00047905"/>
    </source>
</evidence>